<comment type="caution">
    <text evidence="1">The sequence shown here is derived from an EMBL/GenBank/DDBJ whole genome shotgun (WGS) entry which is preliminary data.</text>
</comment>
<sequence length="101" mass="11056">MELSWEPAYDFEGQPFTYRVTVSRHADLSQPVADVDGLEDTHYEVPLSQLEEGEYFWRVTAARADGAAAQAQNEVVIDDVHHLGVYNFTVGADPAAGGEGT</sequence>
<evidence type="ECO:0000313" key="2">
    <source>
        <dbReference type="Proteomes" id="UP000823915"/>
    </source>
</evidence>
<dbReference type="InterPro" id="IPR036116">
    <property type="entry name" value="FN3_sf"/>
</dbReference>
<dbReference type="Proteomes" id="UP000823915">
    <property type="component" value="Unassembled WGS sequence"/>
</dbReference>
<protein>
    <recommendedName>
        <fullName evidence="3">Fibronectin type-III domain-containing protein</fullName>
    </recommendedName>
</protein>
<proteinExistence type="predicted"/>
<dbReference type="EMBL" id="DXDU01000007">
    <property type="protein sequence ID" value="HIY25608.1"/>
    <property type="molecule type" value="Genomic_DNA"/>
</dbReference>
<evidence type="ECO:0000313" key="1">
    <source>
        <dbReference type="EMBL" id="HIY25608.1"/>
    </source>
</evidence>
<organism evidence="1 2">
    <name type="scientific">Candidatus Acutalibacter pullistercoris</name>
    <dbReference type="NCBI Taxonomy" id="2838418"/>
    <lineage>
        <taxon>Bacteria</taxon>
        <taxon>Bacillati</taxon>
        <taxon>Bacillota</taxon>
        <taxon>Clostridia</taxon>
        <taxon>Eubacteriales</taxon>
        <taxon>Acutalibacteraceae</taxon>
        <taxon>Acutalibacter</taxon>
    </lineage>
</organism>
<reference evidence="1" key="2">
    <citation type="submission" date="2021-04" db="EMBL/GenBank/DDBJ databases">
        <authorList>
            <person name="Gilroy R."/>
        </authorList>
    </citation>
    <scope>NUCLEOTIDE SEQUENCE</scope>
    <source>
        <strain evidence="1">1282</strain>
    </source>
</reference>
<dbReference type="AlphaFoldDB" id="A0A9D1YE67"/>
<evidence type="ECO:0008006" key="3">
    <source>
        <dbReference type="Google" id="ProtNLM"/>
    </source>
</evidence>
<accession>A0A9D1YE67</accession>
<dbReference type="InterPro" id="IPR013783">
    <property type="entry name" value="Ig-like_fold"/>
</dbReference>
<name>A0A9D1YE67_9FIRM</name>
<gene>
    <name evidence="1" type="ORF">H9838_00350</name>
</gene>
<reference evidence="1" key="1">
    <citation type="journal article" date="2021" name="PeerJ">
        <title>Extensive microbial diversity within the chicken gut microbiome revealed by metagenomics and culture.</title>
        <authorList>
            <person name="Gilroy R."/>
            <person name="Ravi A."/>
            <person name="Getino M."/>
            <person name="Pursley I."/>
            <person name="Horton D.L."/>
            <person name="Alikhan N.F."/>
            <person name="Baker D."/>
            <person name="Gharbi K."/>
            <person name="Hall N."/>
            <person name="Watson M."/>
            <person name="Adriaenssens E.M."/>
            <person name="Foster-Nyarko E."/>
            <person name="Jarju S."/>
            <person name="Secka A."/>
            <person name="Antonio M."/>
            <person name="Oren A."/>
            <person name="Chaudhuri R.R."/>
            <person name="La Ragione R."/>
            <person name="Hildebrand F."/>
            <person name="Pallen M.J."/>
        </authorList>
    </citation>
    <scope>NUCLEOTIDE SEQUENCE</scope>
    <source>
        <strain evidence="1">1282</strain>
    </source>
</reference>
<dbReference type="SUPFAM" id="SSF49265">
    <property type="entry name" value="Fibronectin type III"/>
    <property type="match status" value="1"/>
</dbReference>
<dbReference type="Gene3D" id="2.60.40.10">
    <property type="entry name" value="Immunoglobulins"/>
    <property type="match status" value="1"/>
</dbReference>